<feature type="domain" description="Glycoside hydrolase family 3 N-terminal" evidence="6">
    <location>
        <begin position="16"/>
        <end position="340"/>
    </location>
</feature>
<evidence type="ECO:0000313" key="8">
    <source>
        <dbReference type="EMBL" id="MBW4660369.1"/>
    </source>
</evidence>
<name>A0A951QED6_9CYAN</name>
<feature type="domain" description="Bacterial Glycosyl hydrolase family 3 C-terminal" evidence="7">
    <location>
        <begin position="400"/>
        <end position="534"/>
    </location>
</feature>
<keyword evidence="4" id="KW-0378">Hydrolase</keyword>
<comment type="caution">
    <text evidence="8">The sequence shown here is derived from an EMBL/GenBank/DDBJ whole genome shotgun (WGS) entry which is preliminary data.</text>
</comment>
<dbReference type="GO" id="GO:0009254">
    <property type="term" value="P:peptidoglycan turnover"/>
    <property type="evidence" value="ECO:0007669"/>
    <property type="project" value="TreeGrafter"/>
</dbReference>
<dbReference type="Proteomes" id="UP000757435">
    <property type="component" value="Unassembled WGS sequence"/>
</dbReference>
<dbReference type="Gene3D" id="3.40.50.10870">
    <property type="entry name" value="Glycosyl hydrolase family 3"/>
    <property type="match status" value="1"/>
</dbReference>
<evidence type="ECO:0000259" key="7">
    <source>
        <dbReference type="Pfam" id="PF18034"/>
    </source>
</evidence>
<comment type="similarity">
    <text evidence="2">Belongs to the glycosyl hydrolase 3 family.</text>
</comment>
<dbReference type="InterPro" id="IPR050226">
    <property type="entry name" value="NagZ_Beta-hexosaminidase"/>
</dbReference>
<sequence length="554" mass="59948">MILANAPHSDWKTLSLAEQVAQMIVVRASGHLFDAQIQYPDWEPPAAMLQEWVQHGVGGVILLGGSAAEVGLRSQQLQSWAKVPLLIAADIEEGVGQRFAGATWFPPPLALGAIAQTNLNQAIAYAEQIGKITAQEAVALGINWLLAPVVDVNNNPANPVINLRAWGETPEVVSQLTAAFIRGAQQHLVLTAAKHFPGHGDTTIDSHIDLPLILHNRSRLAQIEFPPFEAAIAQGVDAIMTAHLQVPSLDDRPATFSAAVAEELRQRMGFTGLIVTDALVMGAITRQYGANEAPVLAIEAGADVLMMPVDLVGAIQAICAAVETGRIAPERIHASLERIWQAKQKVCTPSGGSQVQALPIQLGQLAQPEAIATASNILKDSTRVHFPERSRLEETAIPKRRHNLILLDDALNSAFLPRQSPAIALPMERGYGLQIVDRYTPTMLLSAEVDTFQPTLVQLFVRSNPFRGTAGLTPIAQNWLYFLIETEQLQALVLYGSPYVLEAIVPRLPPDVPYVFTYGQMPAAQTIALGALFGQATVETLNRETLASDRMFTD</sequence>
<keyword evidence="5" id="KW-0326">Glycosidase</keyword>
<dbReference type="PANTHER" id="PTHR30480">
    <property type="entry name" value="BETA-HEXOSAMINIDASE-RELATED"/>
    <property type="match status" value="1"/>
</dbReference>
<reference evidence="8" key="2">
    <citation type="journal article" date="2022" name="Microbiol. Resour. Announc.">
        <title>Metagenome Sequencing to Explore Phylogenomics of Terrestrial Cyanobacteria.</title>
        <authorList>
            <person name="Ward R.D."/>
            <person name="Stajich J.E."/>
            <person name="Johansen J.R."/>
            <person name="Huntemann M."/>
            <person name="Clum A."/>
            <person name="Foster B."/>
            <person name="Foster B."/>
            <person name="Roux S."/>
            <person name="Palaniappan K."/>
            <person name="Varghese N."/>
            <person name="Mukherjee S."/>
            <person name="Reddy T.B.K."/>
            <person name="Daum C."/>
            <person name="Copeland A."/>
            <person name="Chen I.A."/>
            <person name="Ivanova N.N."/>
            <person name="Kyrpides N.C."/>
            <person name="Shapiro N."/>
            <person name="Eloe-Fadrosh E.A."/>
            <person name="Pietrasiak N."/>
        </authorList>
    </citation>
    <scope>NUCLEOTIDE SEQUENCE</scope>
    <source>
        <strain evidence="8">UHER 2000/2452</strain>
    </source>
</reference>
<dbReference type="SUPFAM" id="SSF51445">
    <property type="entry name" value="(Trans)glycosidases"/>
    <property type="match status" value="1"/>
</dbReference>
<reference evidence="8" key="1">
    <citation type="submission" date="2021-05" db="EMBL/GenBank/DDBJ databases">
        <authorList>
            <person name="Pietrasiak N."/>
            <person name="Ward R."/>
            <person name="Stajich J.E."/>
            <person name="Kurbessoian T."/>
        </authorList>
    </citation>
    <scope>NUCLEOTIDE SEQUENCE</scope>
    <source>
        <strain evidence="8">UHER 2000/2452</strain>
    </source>
</reference>
<gene>
    <name evidence="8" type="ORF">KME15_16975</name>
</gene>
<dbReference type="InterPro" id="IPR001764">
    <property type="entry name" value="Glyco_hydro_3_N"/>
</dbReference>
<comment type="catalytic activity">
    <reaction evidence="1">
        <text>Hydrolysis of terminal non-reducing N-acetyl-D-hexosamine residues in N-acetyl-beta-D-hexosaminides.</text>
        <dbReference type="EC" id="3.2.1.52"/>
    </reaction>
</comment>
<evidence type="ECO:0000259" key="6">
    <source>
        <dbReference type="Pfam" id="PF00933"/>
    </source>
</evidence>
<evidence type="ECO:0000256" key="2">
    <source>
        <dbReference type="ARBA" id="ARBA00005336"/>
    </source>
</evidence>
<dbReference type="InterPro" id="IPR017853">
    <property type="entry name" value="GH"/>
</dbReference>
<dbReference type="GO" id="GO:0004563">
    <property type="term" value="F:beta-N-acetylhexosaminidase activity"/>
    <property type="evidence" value="ECO:0007669"/>
    <property type="project" value="UniProtKB-EC"/>
</dbReference>
<organism evidence="8 9">
    <name type="scientific">Drouetiella hepatica Uher 2000/2452</name>
    <dbReference type="NCBI Taxonomy" id="904376"/>
    <lineage>
        <taxon>Bacteria</taxon>
        <taxon>Bacillati</taxon>
        <taxon>Cyanobacteriota</taxon>
        <taxon>Cyanophyceae</taxon>
        <taxon>Oculatellales</taxon>
        <taxon>Oculatellaceae</taxon>
        <taxon>Drouetiella</taxon>
    </lineage>
</organism>
<protein>
    <recommendedName>
        <fullName evidence="3">beta-N-acetylhexosaminidase</fullName>
        <ecNumber evidence="3">3.2.1.52</ecNumber>
    </recommendedName>
</protein>
<dbReference type="Pfam" id="PF18034">
    <property type="entry name" value="Bac_GH3_C"/>
    <property type="match status" value="1"/>
</dbReference>
<dbReference type="GO" id="GO:0005975">
    <property type="term" value="P:carbohydrate metabolic process"/>
    <property type="evidence" value="ECO:0007669"/>
    <property type="project" value="InterPro"/>
</dbReference>
<proteinExistence type="inferred from homology"/>
<evidence type="ECO:0000256" key="5">
    <source>
        <dbReference type="ARBA" id="ARBA00023295"/>
    </source>
</evidence>
<dbReference type="InterPro" id="IPR036962">
    <property type="entry name" value="Glyco_hydro_3_N_sf"/>
</dbReference>
<dbReference type="InterPro" id="IPR041518">
    <property type="entry name" value="Bac_GH3_C"/>
</dbReference>
<evidence type="ECO:0000313" key="9">
    <source>
        <dbReference type="Proteomes" id="UP000757435"/>
    </source>
</evidence>
<dbReference type="PANTHER" id="PTHR30480:SF13">
    <property type="entry name" value="BETA-HEXOSAMINIDASE"/>
    <property type="match status" value="1"/>
</dbReference>
<evidence type="ECO:0000256" key="4">
    <source>
        <dbReference type="ARBA" id="ARBA00022801"/>
    </source>
</evidence>
<dbReference type="Gene3D" id="3.20.20.300">
    <property type="entry name" value="Glycoside hydrolase, family 3, N-terminal domain"/>
    <property type="match status" value="1"/>
</dbReference>
<dbReference type="Pfam" id="PF00933">
    <property type="entry name" value="Glyco_hydro_3"/>
    <property type="match status" value="1"/>
</dbReference>
<evidence type="ECO:0000256" key="3">
    <source>
        <dbReference type="ARBA" id="ARBA00012663"/>
    </source>
</evidence>
<accession>A0A951QED6</accession>
<dbReference type="EC" id="3.2.1.52" evidence="3"/>
<dbReference type="EMBL" id="JAHHHD010000020">
    <property type="protein sequence ID" value="MBW4660369.1"/>
    <property type="molecule type" value="Genomic_DNA"/>
</dbReference>
<evidence type="ECO:0000256" key="1">
    <source>
        <dbReference type="ARBA" id="ARBA00001231"/>
    </source>
</evidence>
<dbReference type="AlphaFoldDB" id="A0A951QED6"/>